<dbReference type="PANTHER" id="PTHR43047">
    <property type="entry name" value="TWO-COMPONENT HISTIDINE PROTEIN KINASE"/>
    <property type="match status" value="1"/>
</dbReference>
<dbReference type="Pfam" id="PF00512">
    <property type="entry name" value="HisKA"/>
    <property type="match status" value="1"/>
</dbReference>
<evidence type="ECO:0000256" key="5">
    <source>
        <dbReference type="ARBA" id="ARBA00022553"/>
    </source>
</evidence>
<evidence type="ECO:0000256" key="9">
    <source>
        <dbReference type="ARBA" id="ARBA00022840"/>
    </source>
</evidence>
<feature type="domain" description="PAS" evidence="15">
    <location>
        <begin position="266"/>
        <end position="301"/>
    </location>
</feature>
<keyword evidence="6" id="KW-0808">Transferase</keyword>
<keyword evidence="4" id="KW-1003">Cell membrane</keyword>
<evidence type="ECO:0000256" key="8">
    <source>
        <dbReference type="ARBA" id="ARBA00022777"/>
    </source>
</evidence>
<feature type="domain" description="PAC" evidence="16">
    <location>
        <begin position="211"/>
        <end position="263"/>
    </location>
</feature>
<dbReference type="CDD" id="cd00082">
    <property type="entry name" value="HisKA"/>
    <property type="match status" value="1"/>
</dbReference>
<dbReference type="FunFam" id="3.30.565.10:FF:000023">
    <property type="entry name" value="PAS domain-containing sensor histidine kinase"/>
    <property type="match status" value="1"/>
</dbReference>
<evidence type="ECO:0000256" key="4">
    <source>
        <dbReference type="ARBA" id="ARBA00022475"/>
    </source>
</evidence>
<dbReference type="CDD" id="cd16922">
    <property type="entry name" value="HATPase_EvgS-ArcB-TorS-like"/>
    <property type="match status" value="1"/>
</dbReference>
<dbReference type="Gene3D" id="3.40.50.2300">
    <property type="match status" value="1"/>
</dbReference>
<dbReference type="InterPro" id="IPR036097">
    <property type="entry name" value="HisK_dim/P_sf"/>
</dbReference>
<feature type="domain" description="PAC" evidence="16">
    <location>
        <begin position="587"/>
        <end position="638"/>
    </location>
</feature>
<keyword evidence="8" id="KW-0418">Kinase</keyword>
<dbReference type="PROSITE" id="PS50109">
    <property type="entry name" value="HIS_KIN"/>
    <property type="match status" value="1"/>
</dbReference>
<dbReference type="Pfam" id="PF13426">
    <property type="entry name" value="PAS_9"/>
    <property type="match status" value="2"/>
</dbReference>
<comment type="catalytic activity">
    <reaction evidence="1">
        <text>ATP + protein L-histidine = ADP + protein N-phospho-L-histidine.</text>
        <dbReference type="EC" id="2.7.13.3"/>
    </reaction>
</comment>
<dbReference type="EMBL" id="FNCA01000005">
    <property type="protein sequence ID" value="SDF96327.1"/>
    <property type="molecule type" value="Genomic_DNA"/>
</dbReference>
<reference evidence="17 18" key="1">
    <citation type="submission" date="2016-10" db="EMBL/GenBank/DDBJ databases">
        <authorList>
            <person name="Varghese N."/>
            <person name="Submissions S."/>
        </authorList>
    </citation>
    <scope>NUCLEOTIDE SEQUENCE [LARGE SCALE GENOMIC DNA]</scope>
    <source>
        <strain evidence="17 18">PL 12/M</strain>
    </source>
</reference>
<feature type="domain" description="PAS" evidence="15">
    <location>
        <begin position="138"/>
        <end position="209"/>
    </location>
</feature>
<dbReference type="InterPro" id="IPR013655">
    <property type="entry name" value="PAS_fold_3"/>
</dbReference>
<dbReference type="InterPro" id="IPR003594">
    <property type="entry name" value="HATPase_dom"/>
</dbReference>
<dbReference type="RefSeq" id="WP_091710156.1">
    <property type="nucleotide sequence ID" value="NZ_FNCA01000005.1"/>
</dbReference>
<dbReference type="InterPro" id="IPR001610">
    <property type="entry name" value="PAC"/>
</dbReference>
<organism evidence="17 18">
    <name type="scientific">Methanolobus vulcani</name>
    <dbReference type="NCBI Taxonomy" id="38026"/>
    <lineage>
        <taxon>Archaea</taxon>
        <taxon>Methanobacteriati</taxon>
        <taxon>Methanobacteriota</taxon>
        <taxon>Stenosarchaea group</taxon>
        <taxon>Methanomicrobia</taxon>
        <taxon>Methanosarcinales</taxon>
        <taxon>Methanosarcinaceae</taxon>
        <taxon>Methanolobus</taxon>
    </lineage>
</organism>
<dbReference type="Proteomes" id="UP000199259">
    <property type="component" value="Unassembled WGS sequence"/>
</dbReference>
<dbReference type="Pfam" id="PF08447">
    <property type="entry name" value="PAS_3"/>
    <property type="match status" value="1"/>
</dbReference>
<evidence type="ECO:0000256" key="2">
    <source>
        <dbReference type="ARBA" id="ARBA00004236"/>
    </source>
</evidence>
<dbReference type="Pfam" id="PF02518">
    <property type="entry name" value="HATPase_c"/>
    <property type="match status" value="1"/>
</dbReference>
<feature type="domain" description="PAS" evidence="15">
    <location>
        <begin position="512"/>
        <end position="584"/>
    </location>
</feature>
<dbReference type="Pfam" id="PF00989">
    <property type="entry name" value="PAS"/>
    <property type="match status" value="1"/>
</dbReference>
<dbReference type="InterPro" id="IPR013767">
    <property type="entry name" value="PAS_fold"/>
</dbReference>
<dbReference type="CDD" id="cd00130">
    <property type="entry name" value="PAS"/>
    <property type="match status" value="4"/>
</dbReference>
<dbReference type="InterPro" id="IPR004358">
    <property type="entry name" value="Sig_transdc_His_kin-like_C"/>
</dbReference>
<evidence type="ECO:0000313" key="18">
    <source>
        <dbReference type="Proteomes" id="UP000199259"/>
    </source>
</evidence>
<evidence type="ECO:0000256" key="10">
    <source>
        <dbReference type="ARBA" id="ARBA00023012"/>
    </source>
</evidence>
<sequence length="905" mass="102512">MADSQVLRILFVEDVPEDLELAKRKIKSSGIDFEPFLAETEDDFLKGLYEFKPEIIVSDYMLPEFDGMRALELALTYNSNIPFIILTGSMNEEIAVEAMKAGATDYILKERISRLPFAIKEALDVKEALAEKKKAIDDLESMSEIVQQSPFSVISTNLEGTITSWNKGAERIFGYTNKETLGNNVSLLYHADDTDVLQNDVIEPLLAKGYNQIQTRLLRKGGELFIGSLSLWLVKDGVGNPVGMVGYTYDITKEVEAENELRIKDQAIESGIDGIVLVDLNGNLTYANRAAYKMLGYTNKDEVIGKSVKKFVVSEEDGEWILNELKEHAFKSEFNALRKDGSEFPVRLSASRIRDSVGNIISYMGSLVDITEKKEAEEALETSEKMYRLLAENTLDCIWSMSMDLVFTYSNYAIHDILGYLPEEWVGSNLRNHCDEENFMKMMEYVHIGMQNAPSSEGILFQVEMLNKEGNSVPIEIMGKIIFDENGTPVSIQGTSRDITKRVEAEKALKESEERLELALMVSEHGFWVWDLDQDEFYFNPKSYIMLGYEDDEFPMSIDAWGKLMHPDDRKLVIPEIIESVDNGKPFSFEIRMATKSGDWIWVLAKGNTFNLKSGKHWAIGTLVDITESKKTEEQMLLARIAAEEANRCKNELLANMNHELRTPLNSIIGFSEVLIDGGLGQVNDEQEKYLRLMNNEGHRLLSLINHVLDLSKIESDGITLNFSKFDPVLVAESVMESTEMLAKKKNIRTSMSTDRNIGTITADVDKFREILYNLIENALKFTPEEGNIIVVMNMRDEEIEVSVQDTGIGIAEKDRERIFDAFVQVDGSNTRRYGGAGLGLVLVREYLKMHNGCIRVESELDKGSKFIFKIPVYPIRKEKSVYKNPVRRGICRSKPQRHSQAPKP</sequence>
<dbReference type="SMART" id="SM00091">
    <property type="entry name" value="PAS"/>
    <property type="match status" value="4"/>
</dbReference>
<evidence type="ECO:0000259" key="16">
    <source>
        <dbReference type="PROSITE" id="PS50113"/>
    </source>
</evidence>
<evidence type="ECO:0000256" key="7">
    <source>
        <dbReference type="ARBA" id="ARBA00022741"/>
    </source>
</evidence>
<proteinExistence type="predicted"/>
<dbReference type="GO" id="GO:0009927">
    <property type="term" value="F:histidine phosphotransfer kinase activity"/>
    <property type="evidence" value="ECO:0007669"/>
    <property type="project" value="TreeGrafter"/>
</dbReference>
<dbReference type="SUPFAM" id="SSF52172">
    <property type="entry name" value="CheY-like"/>
    <property type="match status" value="1"/>
</dbReference>
<dbReference type="SMART" id="SM00448">
    <property type="entry name" value="REC"/>
    <property type="match status" value="1"/>
</dbReference>
<dbReference type="AlphaFoldDB" id="A0A7Z7AX70"/>
<dbReference type="Gene3D" id="3.30.565.10">
    <property type="entry name" value="Histidine kinase-like ATPase, C-terminal domain"/>
    <property type="match status" value="1"/>
</dbReference>
<dbReference type="SUPFAM" id="SSF55785">
    <property type="entry name" value="PYP-like sensor domain (PAS domain)"/>
    <property type="match status" value="4"/>
</dbReference>
<dbReference type="Pfam" id="PF00072">
    <property type="entry name" value="Response_reg"/>
    <property type="match status" value="1"/>
</dbReference>
<dbReference type="InterPro" id="IPR005467">
    <property type="entry name" value="His_kinase_dom"/>
</dbReference>
<dbReference type="PROSITE" id="PS50112">
    <property type="entry name" value="PAS"/>
    <property type="match status" value="4"/>
</dbReference>
<keyword evidence="7" id="KW-0547">Nucleotide-binding</keyword>
<feature type="domain" description="PAC" evidence="16">
    <location>
        <begin position="459"/>
        <end position="511"/>
    </location>
</feature>
<comment type="caution">
    <text evidence="17">The sequence shown here is derived from an EMBL/GenBank/DDBJ whole genome shotgun (WGS) entry which is preliminary data.</text>
</comment>
<dbReference type="Gene3D" id="1.10.287.130">
    <property type="match status" value="1"/>
</dbReference>
<evidence type="ECO:0000256" key="6">
    <source>
        <dbReference type="ARBA" id="ARBA00022679"/>
    </source>
</evidence>
<keyword evidence="9" id="KW-0067">ATP-binding</keyword>
<dbReference type="PANTHER" id="PTHR43047:SF72">
    <property type="entry name" value="OSMOSENSING HISTIDINE PROTEIN KINASE SLN1"/>
    <property type="match status" value="1"/>
</dbReference>
<dbReference type="SMART" id="SM00388">
    <property type="entry name" value="HisKA"/>
    <property type="match status" value="1"/>
</dbReference>
<feature type="domain" description="Histidine kinase" evidence="13">
    <location>
        <begin position="656"/>
        <end position="875"/>
    </location>
</feature>
<dbReference type="OrthoDB" id="106630at2157"/>
<gene>
    <name evidence="17" type="ORF">SAMN04488589_1837</name>
</gene>
<dbReference type="PROSITE" id="PS50113">
    <property type="entry name" value="PAC"/>
    <property type="match status" value="4"/>
</dbReference>
<dbReference type="GO" id="GO:0005886">
    <property type="term" value="C:plasma membrane"/>
    <property type="evidence" value="ECO:0007669"/>
    <property type="project" value="UniProtKB-SubCell"/>
</dbReference>
<protein>
    <recommendedName>
        <fullName evidence="3">histidine kinase</fullName>
        <ecNumber evidence="3">2.7.13.3</ecNumber>
    </recommendedName>
</protein>
<accession>A0A7Z7AX70</accession>
<dbReference type="NCBIfam" id="TIGR00229">
    <property type="entry name" value="sensory_box"/>
    <property type="match status" value="4"/>
</dbReference>
<evidence type="ECO:0000256" key="3">
    <source>
        <dbReference type="ARBA" id="ARBA00012438"/>
    </source>
</evidence>
<keyword evidence="18" id="KW-1185">Reference proteome</keyword>
<evidence type="ECO:0000256" key="1">
    <source>
        <dbReference type="ARBA" id="ARBA00000085"/>
    </source>
</evidence>
<feature type="modified residue" description="4-aspartylphosphate" evidence="12">
    <location>
        <position position="59"/>
    </location>
</feature>
<dbReference type="SMART" id="SM00086">
    <property type="entry name" value="PAC"/>
    <property type="match status" value="4"/>
</dbReference>
<dbReference type="InterPro" id="IPR000700">
    <property type="entry name" value="PAS-assoc_C"/>
</dbReference>
<evidence type="ECO:0000256" key="12">
    <source>
        <dbReference type="PROSITE-ProRule" id="PRU00169"/>
    </source>
</evidence>
<evidence type="ECO:0000313" key="17">
    <source>
        <dbReference type="EMBL" id="SDF96327.1"/>
    </source>
</evidence>
<name>A0A7Z7AX70_9EURY</name>
<feature type="domain" description="PAS" evidence="15">
    <location>
        <begin position="383"/>
        <end position="453"/>
    </location>
</feature>
<evidence type="ECO:0000259" key="15">
    <source>
        <dbReference type="PROSITE" id="PS50112"/>
    </source>
</evidence>
<dbReference type="InterPro" id="IPR035965">
    <property type="entry name" value="PAS-like_dom_sf"/>
</dbReference>
<dbReference type="CDD" id="cd00156">
    <property type="entry name" value="REC"/>
    <property type="match status" value="1"/>
</dbReference>
<keyword evidence="5 12" id="KW-0597">Phosphoprotein</keyword>
<dbReference type="InterPro" id="IPR011006">
    <property type="entry name" value="CheY-like_superfamily"/>
</dbReference>
<dbReference type="InterPro" id="IPR001789">
    <property type="entry name" value="Sig_transdc_resp-reg_receiver"/>
</dbReference>
<keyword evidence="10" id="KW-0902">Two-component regulatory system</keyword>
<dbReference type="GO" id="GO:0000155">
    <property type="term" value="F:phosphorelay sensor kinase activity"/>
    <property type="evidence" value="ECO:0007669"/>
    <property type="project" value="InterPro"/>
</dbReference>
<dbReference type="InterPro" id="IPR036890">
    <property type="entry name" value="HATPase_C_sf"/>
</dbReference>
<evidence type="ECO:0000256" key="11">
    <source>
        <dbReference type="ARBA" id="ARBA00023136"/>
    </source>
</evidence>
<dbReference type="InterPro" id="IPR003661">
    <property type="entry name" value="HisK_dim/P_dom"/>
</dbReference>
<dbReference type="SUPFAM" id="SSF47384">
    <property type="entry name" value="Homodimeric domain of signal transducing histidine kinase"/>
    <property type="match status" value="1"/>
</dbReference>
<dbReference type="PROSITE" id="PS50110">
    <property type="entry name" value="RESPONSE_REGULATORY"/>
    <property type="match status" value="1"/>
</dbReference>
<keyword evidence="11" id="KW-0472">Membrane</keyword>
<dbReference type="PRINTS" id="PR00344">
    <property type="entry name" value="BCTRLSENSOR"/>
</dbReference>
<dbReference type="GO" id="GO:0005524">
    <property type="term" value="F:ATP binding"/>
    <property type="evidence" value="ECO:0007669"/>
    <property type="project" value="UniProtKB-KW"/>
</dbReference>
<dbReference type="EC" id="2.7.13.3" evidence="3"/>
<dbReference type="Gene3D" id="3.30.450.20">
    <property type="entry name" value="PAS domain"/>
    <property type="match status" value="4"/>
</dbReference>
<dbReference type="InterPro" id="IPR000014">
    <property type="entry name" value="PAS"/>
</dbReference>
<evidence type="ECO:0000259" key="13">
    <source>
        <dbReference type="PROSITE" id="PS50109"/>
    </source>
</evidence>
<feature type="domain" description="Response regulatory" evidence="14">
    <location>
        <begin position="8"/>
        <end position="124"/>
    </location>
</feature>
<evidence type="ECO:0000259" key="14">
    <source>
        <dbReference type="PROSITE" id="PS50110"/>
    </source>
</evidence>
<dbReference type="SMART" id="SM00387">
    <property type="entry name" value="HATPase_c"/>
    <property type="match status" value="1"/>
</dbReference>
<feature type="domain" description="PAC" evidence="16">
    <location>
        <begin position="330"/>
        <end position="382"/>
    </location>
</feature>
<comment type="subcellular location">
    <subcellularLocation>
        <location evidence="2">Cell membrane</location>
    </subcellularLocation>
</comment>
<dbReference type="SUPFAM" id="SSF55874">
    <property type="entry name" value="ATPase domain of HSP90 chaperone/DNA topoisomerase II/histidine kinase"/>
    <property type="match status" value="1"/>
</dbReference>